<dbReference type="SUPFAM" id="SSF51905">
    <property type="entry name" value="FAD/NAD(P)-binding domain"/>
    <property type="match status" value="1"/>
</dbReference>
<accession>A0AAD8Y6W4</accession>
<evidence type="ECO:0000259" key="3">
    <source>
        <dbReference type="Pfam" id="PF05199"/>
    </source>
</evidence>
<evidence type="ECO:0000313" key="4">
    <source>
        <dbReference type="EMBL" id="KAK1739715.1"/>
    </source>
</evidence>
<sequence length="578" mass="64727">MWFPLFRNTDAMPPIDPDDEFDLIVVGSGNGACGFLGECLKHVPEDYRVLVLEEGDNFFFTSDVTHQNGWSKSYANGSAFTLHNAVTPSGKSVLSGRARTLGGGGSINYTMIHESSDWLVKQAGYDVDYWNECKEELNASLDRPDPLAAGYQTPFADFIAENAQQVGYAPPNKDDMIQNIPSLSESKSQSKRLYFFPTQFDRFGSRTNSGVSLVKWQKIKYRWNTKVVGLEMGKKSDSTGIACNGVQTINKQGVDVTYKVKKDTGRVLLCGGSQSPRILLNTKELAGNEKIGQRVNDHVCMPLAVYFVDKDKASVVGATDNYESLFADMVIDGKRDKGEAKTVVNIDFFSGDVLRLVYLISSLYLCYLPFNGFKRLMGRYPIIFKYLSNTIRMVLTAIISIIVVLGRFVPFLPRSIKVTTALIKFNASKEGYYERVGDKIILRFFEDDRDYDIAEEAINKNLAFLESNGVKPPFFIRYLFQFLTKIPYKRGRQVKRYVRNFAQKTLLSEQHLAGGCILGDVVDKGLEDSAKTGQVFGTSNLHVADLSIVPLPRVSTQMTAYLMGHHVAKQLYSTKKNN</sequence>
<dbReference type="GO" id="GO:0050660">
    <property type="term" value="F:flavin adenine dinucleotide binding"/>
    <property type="evidence" value="ECO:0007669"/>
    <property type="project" value="InterPro"/>
</dbReference>
<dbReference type="Gene3D" id="3.50.50.60">
    <property type="entry name" value="FAD/NAD(P)-binding domain"/>
    <property type="match status" value="2"/>
</dbReference>
<dbReference type="Pfam" id="PF05199">
    <property type="entry name" value="GMC_oxred_C"/>
    <property type="match status" value="1"/>
</dbReference>
<keyword evidence="2" id="KW-0812">Transmembrane</keyword>
<reference evidence="4" key="1">
    <citation type="submission" date="2023-06" db="EMBL/GenBank/DDBJ databases">
        <title>Survivors Of The Sea: Transcriptome response of Skeletonema marinoi to long-term dormancy.</title>
        <authorList>
            <person name="Pinder M.I.M."/>
            <person name="Kourtchenko O."/>
            <person name="Robertson E.K."/>
            <person name="Larsson T."/>
            <person name="Maumus F."/>
            <person name="Osuna-Cruz C.M."/>
            <person name="Vancaester E."/>
            <person name="Stenow R."/>
            <person name="Vandepoele K."/>
            <person name="Ploug H."/>
            <person name="Bruchert V."/>
            <person name="Godhe A."/>
            <person name="Topel M."/>
        </authorList>
    </citation>
    <scope>NUCLEOTIDE SEQUENCE</scope>
    <source>
        <strain evidence="4">R05AC</strain>
    </source>
</reference>
<dbReference type="EMBL" id="JATAAI010000017">
    <property type="protein sequence ID" value="KAK1739715.1"/>
    <property type="molecule type" value="Genomic_DNA"/>
</dbReference>
<feature type="transmembrane region" description="Helical" evidence="2">
    <location>
        <begin position="353"/>
        <end position="370"/>
    </location>
</feature>
<dbReference type="InterPro" id="IPR007867">
    <property type="entry name" value="GMC_OxRtase_C"/>
</dbReference>
<comment type="similarity">
    <text evidence="1">Belongs to the GMC oxidoreductase family.</text>
</comment>
<gene>
    <name evidence="4" type="ORF">QTG54_009474</name>
</gene>
<organism evidence="4 5">
    <name type="scientific">Skeletonema marinoi</name>
    <dbReference type="NCBI Taxonomy" id="267567"/>
    <lineage>
        <taxon>Eukaryota</taxon>
        <taxon>Sar</taxon>
        <taxon>Stramenopiles</taxon>
        <taxon>Ochrophyta</taxon>
        <taxon>Bacillariophyta</taxon>
        <taxon>Coscinodiscophyceae</taxon>
        <taxon>Thalassiosirophycidae</taxon>
        <taxon>Thalassiosirales</taxon>
        <taxon>Skeletonemataceae</taxon>
        <taxon>Skeletonema</taxon>
        <taxon>Skeletonema marinoi-dohrnii complex</taxon>
    </lineage>
</organism>
<dbReference type="PANTHER" id="PTHR11552">
    <property type="entry name" value="GLUCOSE-METHANOL-CHOLINE GMC OXIDOREDUCTASE"/>
    <property type="match status" value="1"/>
</dbReference>
<evidence type="ECO:0000256" key="1">
    <source>
        <dbReference type="ARBA" id="ARBA00010790"/>
    </source>
</evidence>
<evidence type="ECO:0000256" key="2">
    <source>
        <dbReference type="SAM" id="Phobius"/>
    </source>
</evidence>
<dbReference type="Gene3D" id="3.30.410.40">
    <property type="match status" value="1"/>
</dbReference>
<evidence type="ECO:0000313" key="5">
    <source>
        <dbReference type="Proteomes" id="UP001224775"/>
    </source>
</evidence>
<dbReference type="InterPro" id="IPR012132">
    <property type="entry name" value="GMC_OxRdtase"/>
</dbReference>
<dbReference type="InterPro" id="IPR036188">
    <property type="entry name" value="FAD/NAD-bd_sf"/>
</dbReference>
<keyword evidence="2" id="KW-0472">Membrane</keyword>
<protein>
    <recommendedName>
        <fullName evidence="3">Glucose-methanol-choline oxidoreductase C-terminal domain-containing protein</fullName>
    </recommendedName>
</protein>
<dbReference type="Proteomes" id="UP001224775">
    <property type="component" value="Unassembled WGS sequence"/>
</dbReference>
<feature type="domain" description="Glucose-methanol-choline oxidoreductase C-terminal" evidence="3">
    <location>
        <begin position="440"/>
        <end position="564"/>
    </location>
</feature>
<keyword evidence="5" id="KW-1185">Reference proteome</keyword>
<dbReference type="GO" id="GO:0016614">
    <property type="term" value="F:oxidoreductase activity, acting on CH-OH group of donors"/>
    <property type="evidence" value="ECO:0007669"/>
    <property type="project" value="InterPro"/>
</dbReference>
<feature type="transmembrane region" description="Helical" evidence="2">
    <location>
        <begin position="391"/>
        <end position="412"/>
    </location>
</feature>
<comment type="caution">
    <text evidence="4">The sequence shown here is derived from an EMBL/GenBank/DDBJ whole genome shotgun (WGS) entry which is preliminary data.</text>
</comment>
<proteinExistence type="inferred from homology"/>
<dbReference type="AlphaFoldDB" id="A0AAD8Y6W4"/>
<keyword evidence="2" id="KW-1133">Transmembrane helix</keyword>
<dbReference type="PANTHER" id="PTHR11552:SF134">
    <property type="entry name" value="GLUCOSE-METHANOL-CHOLINE OXIDOREDUCTASE N-TERMINAL DOMAIN-CONTAINING PROTEIN"/>
    <property type="match status" value="1"/>
</dbReference>
<name>A0AAD8Y6W4_9STRA</name>